<comment type="similarity">
    <text evidence="18">Belongs to the protein kinase superfamily. Tyr protein kinase family. Insulin receptor subfamily.</text>
</comment>
<dbReference type="InterPro" id="IPR002011">
    <property type="entry name" value="Tyr_kinase_rcpt_2_CS"/>
</dbReference>
<keyword evidence="18" id="KW-0597">Phosphoprotein</keyword>
<dbReference type="KEGG" id="snh:120023366"/>
<feature type="region of interest" description="Disordered" evidence="19">
    <location>
        <begin position="1"/>
        <end position="24"/>
    </location>
</feature>
<evidence type="ECO:0000256" key="4">
    <source>
        <dbReference type="ARBA" id="ARBA00022692"/>
    </source>
</evidence>
<evidence type="ECO:0000256" key="1">
    <source>
        <dbReference type="ARBA" id="ARBA00004251"/>
    </source>
</evidence>
<evidence type="ECO:0000256" key="12">
    <source>
        <dbReference type="ARBA" id="ARBA00023157"/>
    </source>
</evidence>
<accession>A0A8U0PCH3</accession>
<evidence type="ECO:0000256" key="8">
    <source>
        <dbReference type="ARBA" id="ARBA00022840"/>
    </source>
</evidence>
<dbReference type="GO" id="GO:0005524">
    <property type="term" value="F:ATP binding"/>
    <property type="evidence" value="ECO:0007669"/>
    <property type="project" value="UniProtKB-UniRule"/>
</dbReference>
<feature type="compositionally biased region" description="Low complexity" evidence="19">
    <location>
        <begin position="439"/>
        <end position="453"/>
    </location>
</feature>
<dbReference type="GO" id="GO:0007169">
    <property type="term" value="P:cell surface receptor protein tyrosine kinase signaling pathway"/>
    <property type="evidence" value="ECO:0007669"/>
    <property type="project" value="InterPro"/>
</dbReference>
<dbReference type="PROSITE" id="PS00109">
    <property type="entry name" value="PROTEIN_KINASE_TYR"/>
    <property type="match status" value="1"/>
</dbReference>
<keyword evidence="6 17" id="KW-0547">Nucleotide-binding</keyword>
<dbReference type="SUPFAM" id="SSF49899">
    <property type="entry name" value="Concanavalin A-like lectins/glucanases"/>
    <property type="match status" value="1"/>
</dbReference>
<dbReference type="CDD" id="cd06263">
    <property type="entry name" value="MAM"/>
    <property type="match status" value="1"/>
</dbReference>
<dbReference type="Gene3D" id="1.10.510.10">
    <property type="entry name" value="Transferase(Phosphotransferase) domain 1"/>
    <property type="match status" value="1"/>
</dbReference>
<feature type="compositionally biased region" description="Polar residues" evidence="19">
    <location>
        <begin position="8"/>
        <end position="23"/>
    </location>
</feature>
<name>A0A8U0PCH3_SALNM</name>
<dbReference type="Gene3D" id="3.30.200.20">
    <property type="entry name" value="Phosphorylase Kinase, domain 1"/>
    <property type="match status" value="1"/>
</dbReference>
<dbReference type="PANTHER" id="PTHR24416:SF615">
    <property type="entry name" value="ALK TYROSINE KINASE RECEPTOR"/>
    <property type="match status" value="1"/>
</dbReference>
<evidence type="ECO:0000256" key="5">
    <source>
        <dbReference type="ARBA" id="ARBA00022729"/>
    </source>
</evidence>
<keyword evidence="4 18" id="KW-0812">Transmembrane</keyword>
<dbReference type="PANTHER" id="PTHR24416">
    <property type="entry name" value="TYROSINE-PROTEIN KINASE RECEPTOR"/>
    <property type="match status" value="1"/>
</dbReference>
<feature type="region of interest" description="Disordered" evidence="19">
    <location>
        <begin position="951"/>
        <end position="1085"/>
    </location>
</feature>
<keyword evidence="5" id="KW-0732">Signal</keyword>
<dbReference type="Pfam" id="PF07714">
    <property type="entry name" value="PK_Tyr_Ser-Thr"/>
    <property type="match status" value="1"/>
</dbReference>
<keyword evidence="2" id="KW-1003">Cell membrane</keyword>
<dbReference type="GO" id="GO:0005886">
    <property type="term" value="C:plasma membrane"/>
    <property type="evidence" value="ECO:0007669"/>
    <property type="project" value="UniProtKB-SubCell"/>
</dbReference>
<dbReference type="InterPro" id="IPR017441">
    <property type="entry name" value="Protein_kinase_ATP_BS"/>
</dbReference>
<feature type="binding site" evidence="17">
    <location>
        <position position="700"/>
    </location>
    <ligand>
        <name>ATP</name>
        <dbReference type="ChEBI" id="CHEBI:30616"/>
    </ligand>
</feature>
<evidence type="ECO:0000256" key="11">
    <source>
        <dbReference type="ARBA" id="ARBA00023137"/>
    </source>
</evidence>
<dbReference type="PROSITE" id="PS00239">
    <property type="entry name" value="RECEPTOR_TYR_KIN_II"/>
    <property type="match status" value="1"/>
</dbReference>
<dbReference type="InterPro" id="IPR000998">
    <property type="entry name" value="MAM_dom"/>
</dbReference>
<comment type="catalytic activity">
    <reaction evidence="15 18">
        <text>L-tyrosyl-[protein] + ATP = O-phospho-L-tyrosyl-[protein] + ADP + H(+)</text>
        <dbReference type="Rhea" id="RHEA:10596"/>
        <dbReference type="Rhea" id="RHEA-COMP:10136"/>
        <dbReference type="Rhea" id="RHEA-COMP:20101"/>
        <dbReference type="ChEBI" id="CHEBI:15378"/>
        <dbReference type="ChEBI" id="CHEBI:30616"/>
        <dbReference type="ChEBI" id="CHEBI:46858"/>
        <dbReference type="ChEBI" id="CHEBI:61978"/>
        <dbReference type="ChEBI" id="CHEBI:456216"/>
        <dbReference type="EC" id="2.7.10.1"/>
    </reaction>
</comment>
<protein>
    <recommendedName>
        <fullName evidence="18">Tyrosine-protein kinase receptor</fullName>
        <ecNumber evidence="18">2.7.10.1</ecNumber>
    </recommendedName>
</protein>
<evidence type="ECO:0000256" key="9">
    <source>
        <dbReference type="ARBA" id="ARBA00022989"/>
    </source>
</evidence>
<evidence type="ECO:0000313" key="22">
    <source>
        <dbReference type="Proteomes" id="UP000808372"/>
    </source>
</evidence>
<sequence length="1197" mass="129467">MPSEKDAQTQWEDPSLSDHNYSSGDHMKPTTYLSPFHNIPLQGQYHCHHGPGVPLGQLCDFTMDCPLGDDEGDMCSQFLNGSYCSFEDGECGWQPTAAKGSSWRRVHTPPKGVRPSCSSSSGAMFSVDGGQSKGHQVSTLLRSPLFPPPLRNSRCEVRFLMCSGGGQRGALSLWLVENSTRPEEQRRLWHSANERKTKKGWRRIIVPLYGLVDWFWLQFSTDNGSGPGSAICLDNISFSMDCFLASTKWAFHTCGAVGSEGPTPTQCTSSYRNSNVNVIVATRSPFKGIQIWRVPETGIYRITACGAAGGRSVLAMTKSHGVQLTADFLLQKGELLHFLVGQKGEDACPNTNRTLNKICLEQTPLDKKTQVKGGGGGGGGATYVFKVERGVHIPLIIAGGGGGRGYSSQSDSQDELMDDRDVPGRNGKSGAAGGGGGWNDSNPGSQGGRPLILGGQGGQPCQKSGWKTVGGFGGGGGPCTSGGGGGGYRGGNTSEANDPKQDGDDGSSFTNPEGEIFLDALKGMESDGEVIICPVQNCSHCETGECHENEEGTICYCDEDLVLAPDGVSCVFPLPPQPSLSHLALGLSVGTSALIAALLLAVSGVMIMYRRKHIELQSIQLELQSPDCKLSKLRASTIMTDYNPNYCFAGKTASVNDLKEVPRRNISLTRGLGHGAFGEVYEGMAVGIPGESSPLQVAVKTLPEVCSEQDELDFLMEALIISKFSHQNIVGCIGVSLQVLPRFILLELMAGGDVKSFLRETRPRLEHPSSLSMVDLLNVARDIAQGCQYLEENQFIHRDIAARNCLLTTKGQGRVAKIGDFGMARDIYRASYYRKGGRAMLPVKWMPPEAFMEGIFTSKTDTWSFGVLLWEIFSLGYMPYPSRSNQEVLEFVTNGGRMDPPKNCPGPVYRIMTQSWQHQPEDRPNFSTILERIDYCLQDPDVVTVTLPVEYGPLPEEEERVPMRPEDPTASPLLVSTQMPDGEGPAPPPFAPDSEVKQRVKQPLLSSQPPETPNPEGGHINLAFAQGHPKDKDGHNGKPTNLWNPTYGSWFLQQQQRKQQQQQQQQRQGDMGSGGGGVGGGRVPGAPLLLDSATLPPVPLFRLRHFPCGNIGYGYQEQGLPLEATHHHHTNPVNPHPPPSPPPPPPVALQRGVEGTQLSLSCSTTAKAEDSRPLLVTMGTVQDPRLPRMEGRNATVL</sequence>
<dbReference type="InterPro" id="IPR050122">
    <property type="entry name" value="RTK"/>
</dbReference>
<keyword evidence="3" id="KW-0808">Transferase</keyword>
<evidence type="ECO:0000256" key="17">
    <source>
        <dbReference type="PROSITE-ProRule" id="PRU10141"/>
    </source>
</evidence>
<dbReference type="GO" id="GO:0004714">
    <property type="term" value="F:transmembrane receptor protein tyrosine kinase activity"/>
    <property type="evidence" value="ECO:0007669"/>
    <property type="project" value="UniProtKB-EC"/>
</dbReference>
<dbReference type="Pfam" id="PF00629">
    <property type="entry name" value="MAM"/>
    <property type="match status" value="1"/>
</dbReference>
<dbReference type="InterPro" id="IPR000719">
    <property type="entry name" value="Prot_kinase_dom"/>
</dbReference>
<comment type="subcellular location">
    <subcellularLocation>
        <location evidence="1">Cell membrane</location>
        <topology evidence="1">Single-pass type I membrane protein</topology>
    </subcellularLocation>
</comment>
<keyword evidence="9" id="KW-1133">Transmembrane helix</keyword>
<dbReference type="InterPro" id="IPR013320">
    <property type="entry name" value="ConA-like_dom_sf"/>
</dbReference>
<dbReference type="FunFam" id="1.10.510.10:FF:000113">
    <property type="entry name" value="Tyrosine-protein kinase receptor"/>
    <property type="match status" value="1"/>
</dbReference>
<evidence type="ECO:0000256" key="13">
    <source>
        <dbReference type="ARBA" id="ARBA00023170"/>
    </source>
</evidence>
<dbReference type="InterPro" id="IPR011009">
    <property type="entry name" value="Kinase-like_dom_sf"/>
</dbReference>
<keyword evidence="12" id="KW-1015">Disulfide bond</keyword>
<keyword evidence="10" id="KW-0472">Membrane</keyword>
<feature type="region of interest" description="Disordered" evidence="19">
    <location>
        <begin position="102"/>
        <end position="121"/>
    </location>
</feature>
<feature type="compositionally biased region" description="Pro residues" evidence="19">
    <location>
        <begin position="1134"/>
        <end position="1147"/>
    </location>
</feature>
<feature type="domain" description="MAM" evidence="21">
    <location>
        <begin position="82"/>
        <end position="244"/>
    </location>
</feature>
<proteinExistence type="inferred from homology"/>
<dbReference type="InterPro" id="IPR008266">
    <property type="entry name" value="Tyr_kinase_AS"/>
</dbReference>
<evidence type="ECO:0000259" key="21">
    <source>
        <dbReference type="PROSITE" id="PS50060"/>
    </source>
</evidence>
<dbReference type="CTD" id="238"/>
<dbReference type="SUPFAM" id="SSF56112">
    <property type="entry name" value="Protein kinase-like (PK-like)"/>
    <property type="match status" value="1"/>
</dbReference>
<comment type="subunit">
    <text evidence="16">Homodimer; homodimerizes upon binding to alkal ligands (alkal1, alkal2a or alkal2b).</text>
</comment>
<evidence type="ECO:0000256" key="7">
    <source>
        <dbReference type="ARBA" id="ARBA00022777"/>
    </source>
</evidence>
<dbReference type="RefSeq" id="XP_038823301.1">
    <property type="nucleotide sequence ID" value="XM_038967373.1"/>
</dbReference>
<keyword evidence="13 18" id="KW-0675">Receptor</keyword>
<reference evidence="23" key="1">
    <citation type="submission" date="2025-08" db="UniProtKB">
        <authorList>
            <consortium name="RefSeq"/>
        </authorList>
    </citation>
    <scope>IDENTIFICATION</scope>
    <source>
        <tissue evidence="23">White muscle</tissue>
    </source>
</reference>
<evidence type="ECO:0000256" key="18">
    <source>
        <dbReference type="RuleBase" id="RU000312"/>
    </source>
</evidence>
<feature type="compositionally biased region" description="Polar residues" evidence="19">
    <location>
        <begin position="1038"/>
        <end position="1047"/>
    </location>
</feature>
<keyword evidence="8 17" id="KW-0067">ATP-binding</keyword>
<evidence type="ECO:0000256" key="14">
    <source>
        <dbReference type="ARBA" id="ARBA00023180"/>
    </source>
</evidence>
<evidence type="ECO:0000256" key="6">
    <source>
        <dbReference type="ARBA" id="ARBA00022741"/>
    </source>
</evidence>
<keyword evidence="11" id="KW-0829">Tyrosine-protein kinase</keyword>
<dbReference type="CDD" id="cd05036">
    <property type="entry name" value="PTKc_ALK_LTK"/>
    <property type="match status" value="1"/>
</dbReference>
<dbReference type="GO" id="GO:0043235">
    <property type="term" value="C:receptor complex"/>
    <property type="evidence" value="ECO:0007669"/>
    <property type="project" value="TreeGrafter"/>
</dbReference>
<evidence type="ECO:0000256" key="15">
    <source>
        <dbReference type="ARBA" id="ARBA00051243"/>
    </source>
</evidence>
<feature type="region of interest" description="Disordered" evidence="19">
    <location>
        <begin position="401"/>
        <end position="467"/>
    </location>
</feature>
<dbReference type="InterPro" id="IPR020635">
    <property type="entry name" value="Tyr_kinase_cat_dom"/>
</dbReference>
<dbReference type="EC" id="2.7.10.1" evidence="18"/>
<dbReference type="Gene3D" id="2.60.120.200">
    <property type="match status" value="1"/>
</dbReference>
<organism evidence="22 23">
    <name type="scientific">Salvelinus namaycush</name>
    <name type="common">Lake trout</name>
    <name type="synonym">Salmo namaycush</name>
    <dbReference type="NCBI Taxonomy" id="8040"/>
    <lineage>
        <taxon>Eukaryota</taxon>
        <taxon>Metazoa</taxon>
        <taxon>Chordata</taxon>
        <taxon>Craniata</taxon>
        <taxon>Vertebrata</taxon>
        <taxon>Euteleostomi</taxon>
        <taxon>Actinopterygii</taxon>
        <taxon>Neopterygii</taxon>
        <taxon>Teleostei</taxon>
        <taxon>Protacanthopterygii</taxon>
        <taxon>Salmoniformes</taxon>
        <taxon>Salmonidae</taxon>
        <taxon>Salmoninae</taxon>
        <taxon>Salvelinus</taxon>
    </lineage>
</organism>
<dbReference type="PROSITE" id="PS50060">
    <property type="entry name" value="MAM_2"/>
    <property type="match status" value="1"/>
</dbReference>
<feature type="domain" description="Protein kinase" evidence="20">
    <location>
        <begin position="666"/>
        <end position="942"/>
    </location>
</feature>
<keyword evidence="7 23" id="KW-0418">Kinase</keyword>
<dbReference type="SMART" id="SM00219">
    <property type="entry name" value="TyrKc"/>
    <property type="match status" value="1"/>
</dbReference>
<dbReference type="Proteomes" id="UP000808372">
    <property type="component" value="Chromosome 28"/>
</dbReference>
<dbReference type="FunFam" id="3.30.200.20:FF:000117">
    <property type="entry name" value="Tyrosine-protein kinase receptor"/>
    <property type="match status" value="1"/>
</dbReference>
<feature type="region of interest" description="Disordered" evidence="19">
    <location>
        <begin position="1125"/>
        <end position="1150"/>
    </location>
</feature>
<dbReference type="InterPro" id="IPR001245">
    <property type="entry name" value="Ser-Thr/Tyr_kinase_cat_dom"/>
</dbReference>
<feature type="region of interest" description="Disordered" evidence="19">
    <location>
        <begin position="483"/>
        <end position="513"/>
    </location>
</feature>
<evidence type="ECO:0000256" key="2">
    <source>
        <dbReference type="ARBA" id="ARBA00022475"/>
    </source>
</evidence>
<dbReference type="AlphaFoldDB" id="A0A8U0PCH3"/>
<dbReference type="PROSITE" id="PS00107">
    <property type="entry name" value="PROTEIN_KINASE_ATP"/>
    <property type="match status" value="1"/>
</dbReference>
<gene>
    <name evidence="23" type="primary">alk</name>
</gene>
<dbReference type="PRINTS" id="PR00109">
    <property type="entry name" value="TYRKINASE"/>
</dbReference>
<evidence type="ECO:0000313" key="23">
    <source>
        <dbReference type="RefSeq" id="XP_038823301.1"/>
    </source>
</evidence>
<evidence type="ECO:0000259" key="20">
    <source>
        <dbReference type="PROSITE" id="PS50011"/>
    </source>
</evidence>
<keyword evidence="14" id="KW-0325">Glycoprotein</keyword>
<dbReference type="GO" id="GO:0045664">
    <property type="term" value="P:regulation of neuron differentiation"/>
    <property type="evidence" value="ECO:0007669"/>
    <property type="project" value="TreeGrafter"/>
</dbReference>
<evidence type="ECO:0000256" key="10">
    <source>
        <dbReference type="ARBA" id="ARBA00023136"/>
    </source>
</evidence>
<feature type="compositionally biased region" description="Gly residues" evidence="19">
    <location>
        <begin position="1071"/>
        <end position="1083"/>
    </location>
</feature>
<dbReference type="PROSITE" id="PS50011">
    <property type="entry name" value="PROTEIN_KINASE_DOM"/>
    <property type="match status" value="1"/>
</dbReference>
<feature type="compositionally biased region" description="Low complexity" evidence="19">
    <location>
        <begin position="1053"/>
        <end position="1070"/>
    </location>
</feature>
<dbReference type="GO" id="GO:0042127">
    <property type="term" value="P:regulation of cell population proliferation"/>
    <property type="evidence" value="ECO:0007669"/>
    <property type="project" value="TreeGrafter"/>
</dbReference>
<evidence type="ECO:0000256" key="19">
    <source>
        <dbReference type="SAM" id="MobiDB-lite"/>
    </source>
</evidence>
<keyword evidence="22" id="KW-1185">Reference proteome</keyword>
<dbReference type="GeneID" id="120023366"/>
<evidence type="ECO:0000256" key="16">
    <source>
        <dbReference type="ARBA" id="ARBA00063150"/>
    </source>
</evidence>
<evidence type="ECO:0000256" key="3">
    <source>
        <dbReference type="ARBA" id="ARBA00022679"/>
    </source>
</evidence>